<dbReference type="PANTHER" id="PTHR45138">
    <property type="entry name" value="REGULATORY COMPONENTS OF SENSORY TRANSDUCTION SYSTEM"/>
    <property type="match status" value="1"/>
</dbReference>
<dbReference type="GO" id="GO:1902201">
    <property type="term" value="P:negative regulation of bacterial-type flagellum-dependent cell motility"/>
    <property type="evidence" value="ECO:0007669"/>
    <property type="project" value="TreeGrafter"/>
</dbReference>
<dbReference type="InterPro" id="IPR000160">
    <property type="entry name" value="GGDEF_dom"/>
</dbReference>
<dbReference type="InterPro" id="IPR043128">
    <property type="entry name" value="Rev_trsase/Diguanyl_cyclase"/>
</dbReference>
<evidence type="ECO:0000259" key="5">
    <source>
        <dbReference type="PROSITE" id="PS50110"/>
    </source>
</evidence>
<feature type="domain" description="PAC" evidence="6">
    <location>
        <begin position="263"/>
        <end position="314"/>
    </location>
</feature>
<dbReference type="Proteomes" id="UP000251075">
    <property type="component" value="Unassembled WGS sequence"/>
</dbReference>
<dbReference type="InterPro" id="IPR000014">
    <property type="entry name" value="PAS"/>
</dbReference>
<dbReference type="FunFam" id="3.30.70.270:FF:000001">
    <property type="entry name" value="Diguanylate cyclase domain protein"/>
    <property type="match status" value="1"/>
</dbReference>
<dbReference type="AlphaFoldDB" id="A0A364P0B6"/>
<dbReference type="SMART" id="SM00267">
    <property type="entry name" value="GGDEF"/>
    <property type="match status" value="1"/>
</dbReference>
<dbReference type="GO" id="GO:0052621">
    <property type="term" value="F:diguanylate cyclase activity"/>
    <property type="evidence" value="ECO:0007669"/>
    <property type="project" value="UniProtKB-EC"/>
</dbReference>
<dbReference type="Gene3D" id="3.40.50.2300">
    <property type="match status" value="1"/>
</dbReference>
<dbReference type="InterPro" id="IPR050469">
    <property type="entry name" value="Diguanylate_Cyclase"/>
</dbReference>
<dbReference type="InterPro" id="IPR000700">
    <property type="entry name" value="PAS-assoc_C"/>
</dbReference>
<feature type="modified residue" description="4-aspartylphosphate" evidence="3">
    <location>
        <position position="98"/>
    </location>
</feature>
<dbReference type="SUPFAM" id="SSF55073">
    <property type="entry name" value="Nucleotide cyclase"/>
    <property type="match status" value="1"/>
</dbReference>
<evidence type="ECO:0000256" key="2">
    <source>
        <dbReference type="ARBA" id="ARBA00034247"/>
    </source>
</evidence>
<dbReference type="Pfam" id="PF00072">
    <property type="entry name" value="Response_reg"/>
    <property type="match status" value="1"/>
</dbReference>
<dbReference type="PROSITE" id="PS50887">
    <property type="entry name" value="GGDEF"/>
    <property type="match status" value="1"/>
</dbReference>
<accession>A0A364P0B6</accession>
<dbReference type="InterPro" id="IPR013656">
    <property type="entry name" value="PAS_4"/>
</dbReference>
<dbReference type="EMBL" id="PGTO01000003">
    <property type="protein sequence ID" value="RAU22789.1"/>
    <property type="molecule type" value="Genomic_DNA"/>
</dbReference>
<feature type="region of interest" description="Disordered" evidence="4">
    <location>
        <begin position="1"/>
        <end position="20"/>
    </location>
</feature>
<dbReference type="PROSITE" id="PS50113">
    <property type="entry name" value="PAC"/>
    <property type="match status" value="1"/>
</dbReference>
<proteinExistence type="predicted"/>
<evidence type="ECO:0000259" key="7">
    <source>
        <dbReference type="PROSITE" id="PS50887"/>
    </source>
</evidence>
<dbReference type="Gene3D" id="3.30.450.20">
    <property type="entry name" value="PAS domain"/>
    <property type="match status" value="1"/>
</dbReference>
<protein>
    <recommendedName>
        <fullName evidence="1">diguanylate cyclase</fullName>
        <ecNumber evidence="1">2.7.7.65</ecNumber>
    </recommendedName>
</protein>
<evidence type="ECO:0000313" key="8">
    <source>
        <dbReference type="EMBL" id="RAU22789.1"/>
    </source>
</evidence>
<evidence type="ECO:0000313" key="9">
    <source>
        <dbReference type="Proteomes" id="UP000251075"/>
    </source>
</evidence>
<organism evidence="8 9">
    <name type="scientific">Paramagnetospirillum kuznetsovii</name>
    <dbReference type="NCBI Taxonomy" id="2053833"/>
    <lineage>
        <taxon>Bacteria</taxon>
        <taxon>Pseudomonadati</taxon>
        <taxon>Pseudomonadota</taxon>
        <taxon>Alphaproteobacteria</taxon>
        <taxon>Rhodospirillales</taxon>
        <taxon>Magnetospirillaceae</taxon>
        <taxon>Paramagnetospirillum</taxon>
    </lineage>
</organism>
<dbReference type="Gene3D" id="3.30.70.270">
    <property type="match status" value="1"/>
</dbReference>
<sequence>MPRSVPPRANEGDQADSRADRGRALLRRVFKPSQSSSNARPWPVLVVDDEPDVHAMTKVLLRDLRFKDRPFEVVSALSAAEARRILAERDDIPVVLLDVVMETPDAGLELVRYIREDLGNGRIAIVLRTGQPGEAPESEIMLAYDINDYRAKTELTAQKLFTALVGGLRSWTNLTTIEAMNISLEQRVEERTSQLDRARRFAENLVDMLPHPVWYKDGDGRLQMYNRAFRDMFGLPPGGSTMPPQLAALDRDSDAVVHGDGDLAFEATVDLTSGQRTIMISKGRLIEEAAGQPGTIGLITDITERKRMEHQLRKLATIDDLTGTLNRRAFFSAAELEIERAARYGGLVSVVMFDIDHFKQVNDRHGHAVGDQALRSAAAALRANLREIDILGRLGGEEFAALLPETGLDGAVEVAERLRAAVASIAFVVDGGGDSLRLTGSLGVAERRPDELTVDPVLARADAALYRSKETGRNRVSA</sequence>
<feature type="domain" description="GGDEF" evidence="7">
    <location>
        <begin position="346"/>
        <end position="478"/>
    </location>
</feature>
<dbReference type="SMART" id="SM00448">
    <property type="entry name" value="REC"/>
    <property type="match status" value="1"/>
</dbReference>
<evidence type="ECO:0000256" key="3">
    <source>
        <dbReference type="PROSITE-ProRule" id="PRU00169"/>
    </source>
</evidence>
<comment type="catalytic activity">
    <reaction evidence="2">
        <text>2 GTP = 3',3'-c-di-GMP + 2 diphosphate</text>
        <dbReference type="Rhea" id="RHEA:24898"/>
        <dbReference type="ChEBI" id="CHEBI:33019"/>
        <dbReference type="ChEBI" id="CHEBI:37565"/>
        <dbReference type="ChEBI" id="CHEBI:58805"/>
        <dbReference type="EC" id="2.7.7.65"/>
    </reaction>
</comment>
<dbReference type="CDD" id="cd00130">
    <property type="entry name" value="PAS"/>
    <property type="match status" value="1"/>
</dbReference>
<keyword evidence="3" id="KW-0597">Phosphoprotein</keyword>
<dbReference type="GO" id="GO:0005886">
    <property type="term" value="C:plasma membrane"/>
    <property type="evidence" value="ECO:0007669"/>
    <property type="project" value="TreeGrafter"/>
</dbReference>
<dbReference type="InterPro" id="IPR035965">
    <property type="entry name" value="PAS-like_dom_sf"/>
</dbReference>
<dbReference type="NCBIfam" id="TIGR00254">
    <property type="entry name" value="GGDEF"/>
    <property type="match status" value="1"/>
</dbReference>
<dbReference type="InterPro" id="IPR001789">
    <property type="entry name" value="Sig_transdc_resp-reg_receiver"/>
</dbReference>
<evidence type="ECO:0000259" key="6">
    <source>
        <dbReference type="PROSITE" id="PS50113"/>
    </source>
</evidence>
<dbReference type="OrthoDB" id="7326651at2"/>
<keyword evidence="9" id="KW-1185">Reference proteome</keyword>
<dbReference type="PROSITE" id="PS50110">
    <property type="entry name" value="RESPONSE_REGULATORY"/>
    <property type="match status" value="1"/>
</dbReference>
<comment type="caution">
    <text evidence="8">The sequence shown here is derived from an EMBL/GenBank/DDBJ whole genome shotgun (WGS) entry which is preliminary data.</text>
</comment>
<dbReference type="Pfam" id="PF08448">
    <property type="entry name" value="PAS_4"/>
    <property type="match status" value="1"/>
</dbReference>
<dbReference type="InterPro" id="IPR029787">
    <property type="entry name" value="Nucleotide_cyclase"/>
</dbReference>
<feature type="domain" description="Response regulatory" evidence="5">
    <location>
        <begin position="43"/>
        <end position="167"/>
    </location>
</feature>
<evidence type="ECO:0000256" key="1">
    <source>
        <dbReference type="ARBA" id="ARBA00012528"/>
    </source>
</evidence>
<name>A0A364P0B6_9PROT</name>
<dbReference type="SUPFAM" id="SSF52172">
    <property type="entry name" value="CheY-like"/>
    <property type="match status" value="1"/>
</dbReference>
<gene>
    <name evidence="8" type="ORF">CU669_05200</name>
</gene>
<dbReference type="Pfam" id="PF00990">
    <property type="entry name" value="GGDEF"/>
    <property type="match status" value="1"/>
</dbReference>
<dbReference type="InterPro" id="IPR011006">
    <property type="entry name" value="CheY-like_superfamily"/>
</dbReference>
<dbReference type="EC" id="2.7.7.65" evidence="1"/>
<reference evidence="8 9" key="1">
    <citation type="submission" date="2017-11" db="EMBL/GenBank/DDBJ databases">
        <title>Draft genome sequence of magnetotactic bacterium Magnetospirillum kuznetsovii LBB-42.</title>
        <authorList>
            <person name="Grouzdev D.S."/>
            <person name="Rysina M.S."/>
            <person name="Baslerov R.V."/>
            <person name="Koziaeva V."/>
        </authorList>
    </citation>
    <scope>NUCLEOTIDE SEQUENCE [LARGE SCALE GENOMIC DNA]</scope>
    <source>
        <strain evidence="8 9">LBB-42</strain>
    </source>
</reference>
<dbReference type="SUPFAM" id="SSF55785">
    <property type="entry name" value="PYP-like sensor domain (PAS domain)"/>
    <property type="match status" value="1"/>
</dbReference>
<dbReference type="GO" id="GO:0000160">
    <property type="term" value="P:phosphorelay signal transduction system"/>
    <property type="evidence" value="ECO:0007669"/>
    <property type="project" value="InterPro"/>
</dbReference>
<dbReference type="CDD" id="cd01949">
    <property type="entry name" value="GGDEF"/>
    <property type="match status" value="1"/>
</dbReference>
<dbReference type="GO" id="GO:0043709">
    <property type="term" value="P:cell adhesion involved in single-species biofilm formation"/>
    <property type="evidence" value="ECO:0007669"/>
    <property type="project" value="TreeGrafter"/>
</dbReference>
<dbReference type="PANTHER" id="PTHR45138:SF9">
    <property type="entry name" value="DIGUANYLATE CYCLASE DGCM-RELATED"/>
    <property type="match status" value="1"/>
</dbReference>
<evidence type="ECO:0000256" key="4">
    <source>
        <dbReference type="SAM" id="MobiDB-lite"/>
    </source>
</evidence>